<keyword evidence="5" id="KW-0560">Oxidoreductase</keyword>
<gene>
    <name evidence="9" type="ORF">F8O01_11380</name>
</gene>
<organism evidence="9 10">
    <name type="scientific">Pseudoclavibacter chungangensis</name>
    <dbReference type="NCBI Taxonomy" id="587635"/>
    <lineage>
        <taxon>Bacteria</taxon>
        <taxon>Bacillati</taxon>
        <taxon>Actinomycetota</taxon>
        <taxon>Actinomycetes</taxon>
        <taxon>Micrococcales</taxon>
        <taxon>Microbacteriaceae</taxon>
        <taxon>Pseudoclavibacter</taxon>
    </lineage>
</organism>
<evidence type="ECO:0000256" key="6">
    <source>
        <dbReference type="RuleBase" id="RU361277"/>
    </source>
</evidence>
<comment type="cofactor">
    <cofactor evidence="1 6">
        <name>Zn(2+)</name>
        <dbReference type="ChEBI" id="CHEBI:29105"/>
    </cofactor>
</comment>
<protein>
    <submittedName>
        <fullName evidence="9">L-idonate 5-dehydrogenase</fullName>
    </submittedName>
</protein>
<dbReference type="PANTHER" id="PTHR43161">
    <property type="entry name" value="SORBITOL DEHYDROGENASE"/>
    <property type="match status" value="1"/>
</dbReference>
<dbReference type="Proteomes" id="UP000467240">
    <property type="component" value="Unassembled WGS sequence"/>
</dbReference>
<dbReference type="SUPFAM" id="SSF50129">
    <property type="entry name" value="GroES-like"/>
    <property type="match status" value="1"/>
</dbReference>
<dbReference type="SUPFAM" id="SSF51735">
    <property type="entry name" value="NAD(P)-binding Rossmann-fold domains"/>
    <property type="match status" value="1"/>
</dbReference>
<dbReference type="RefSeq" id="WP_158040995.1">
    <property type="nucleotide sequence ID" value="NZ_JACCFV010000001.1"/>
</dbReference>
<dbReference type="InterPro" id="IPR036291">
    <property type="entry name" value="NAD(P)-bd_dom_sf"/>
</dbReference>
<reference evidence="9 10" key="1">
    <citation type="submission" date="2019-09" db="EMBL/GenBank/DDBJ databases">
        <title>Phylogeny of genus Pseudoclavibacter and closely related genus.</title>
        <authorList>
            <person name="Li Y."/>
        </authorList>
    </citation>
    <scope>NUCLEOTIDE SEQUENCE [LARGE SCALE GENOMIC DNA]</scope>
    <source>
        <strain evidence="9 10">DSM 23821</strain>
    </source>
</reference>
<accession>A0A7J5BR98</accession>
<dbReference type="PANTHER" id="PTHR43161:SF9">
    <property type="entry name" value="SORBITOL DEHYDROGENASE"/>
    <property type="match status" value="1"/>
</dbReference>
<dbReference type="InterPro" id="IPR013149">
    <property type="entry name" value="ADH-like_C"/>
</dbReference>
<feature type="domain" description="Alcohol dehydrogenase-like N-terminal" evidence="8">
    <location>
        <begin position="24"/>
        <end position="141"/>
    </location>
</feature>
<dbReference type="Gene3D" id="3.40.50.720">
    <property type="entry name" value="NAD(P)-binding Rossmann-like Domain"/>
    <property type="match status" value="1"/>
</dbReference>
<evidence type="ECO:0000256" key="1">
    <source>
        <dbReference type="ARBA" id="ARBA00001947"/>
    </source>
</evidence>
<evidence type="ECO:0000256" key="3">
    <source>
        <dbReference type="ARBA" id="ARBA00022723"/>
    </source>
</evidence>
<evidence type="ECO:0000313" key="9">
    <source>
        <dbReference type="EMBL" id="KAB1656047.1"/>
    </source>
</evidence>
<evidence type="ECO:0000256" key="4">
    <source>
        <dbReference type="ARBA" id="ARBA00022833"/>
    </source>
</evidence>
<dbReference type="InterPro" id="IPR011032">
    <property type="entry name" value="GroES-like_sf"/>
</dbReference>
<evidence type="ECO:0000259" key="8">
    <source>
        <dbReference type="Pfam" id="PF08240"/>
    </source>
</evidence>
<sequence>MRAVVAHGAGDLRVEDVPVPDVEAGAVLVRVAFGGICGSDLHYYQHGRNGIYDLRRPLVLGHEIVGTITAVGAGVGAPYDVGAAVALHPARPTPKPGATKALGLHLAPGGSYLGSASTDPHTDGGFAEYVAVDADQIRLLPAGLPLRRAVLAEPLAVAIHGVAQAGDVLGRTVLVSGAGPIGCLSVAALRAGGAGTIVVTDLAEEPLRIARGVGATRTVRLGGDAVLEEESFDVVVEASGAPVALASALGLVRRGGTIVQLGMLPAGDLSLPMAALVSREITLRGSQRFELELDDAIALLAATPELELVVTHEFPIDQGVDAFDAAASRSVAGKVVIAV</sequence>
<comment type="caution">
    <text evidence="9">The sequence shown here is derived from an EMBL/GenBank/DDBJ whole genome shotgun (WGS) entry which is preliminary data.</text>
</comment>
<dbReference type="Pfam" id="PF08240">
    <property type="entry name" value="ADH_N"/>
    <property type="match status" value="1"/>
</dbReference>
<evidence type="ECO:0000256" key="2">
    <source>
        <dbReference type="ARBA" id="ARBA00008072"/>
    </source>
</evidence>
<keyword evidence="10" id="KW-1185">Reference proteome</keyword>
<dbReference type="Gene3D" id="3.90.180.10">
    <property type="entry name" value="Medium-chain alcohol dehydrogenases, catalytic domain"/>
    <property type="match status" value="1"/>
</dbReference>
<dbReference type="CDD" id="cd08232">
    <property type="entry name" value="idonate-5-DH"/>
    <property type="match status" value="1"/>
</dbReference>
<feature type="domain" description="Alcohol dehydrogenase-like C-terminal" evidence="7">
    <location>
        <begin position="180"/>
        <end position="301"/>
    </location>
</feature>
<dbReference type="Pfam" id="PF00107">
    <property type="entry name" value="ADH_zinc_N"/>
    <property type="match status" value="1"/>
</dbReference>
<dbReference type="GO" id="GO:0008270">
    <property type="term" value="F:zinc ion binding"/>
    <property type="evidence" value="ECO:0007669"/>
    <property type="project" value="InterPro"/>
</dbReference>
<proteinExistence type="inferred from homology"/>
<evidence type="ECO:0000256" key="5">
    <source>
        <dbReference type="ARBA" id="ARBA00023002"/>
    </source>
</evidence>
<evidence type="ECO:0000259" key="7">
    <source>
        <dbReference type="Pfam" id="PF00107"/>
    </source>
</evidence>
<dbReference type="OrthoDB" id="9797931at2"/>
<dbReference type="AlphaFoldDB" id="A0A7J5BR98"/>
<keyword evidence="3 6" id="KW-0479">Metal-binding</keyword>
<comment type="similarity">
    <text evidence="2 6">Belongs to the zinc-containing alcohol dehydrogenase family.</text>
</comment>
<dbReference type="GO" id="GO:0016491">
    <property type="term" value="F:oxidoreductase activity"/>
    <property type="evidence" value="ECO:0007669"/>
    <property type="project" value="UniProtKB-KW"/>
</dbReference>
<dbReference type="PROSITE" id="PS00059">
    <property type="entry name" value="ADH_ZINC"/>
    <property type="match status" value="1"/>
</dbReference>
<dbReference type="EMBL" id="WBJZ01000013">
    <property type="protein sequence ID" value="KAB1656047.1"/>
    <property type="molecule type" value="Genomic_DNA"/>
</dbReference>
<dbReference type="InterPro" id="IPR013154">
    <property type="entry name" value="ADH-like_N"/>
</dbReference>
<name>A0A7J5BR98_9MICO</name>
<dbReference type="InterPro" id="IPR002328">
    <property type="entry name" value="ADH_Zn_CS"/>
</dbReference>
<keyword evidence="4 6" id="KW-0862">Zinc</keyword>
<evidence type="ECO:0000313" key="10">
    <source>
        <dbReference type="Proteomes" id="UP000467240"/>
    </source>
</evidence>